<feature type="domain" description="Putative oxidoreductase/dehydrogenase Rossmann-like" evidence="1">
    <location>
        <begin position="5"/>
        <end position="123"/>
    </location>
</feature>
<accession>A0A6J7JMR7</accession>
<dbReference type="InterPro" id="IPR018931">
    <property type="entry name" value="DUF2520"/>
</dbReference>
<dbReference type="InterPro" id="IPR019665">
    <property type="entry name" value="OxRdtase/DH_put_Rossmann_dom"/>
</dbReference>
<dbReference type="InterPro" id="IPR036291">
    <property type="entry name" value="NAD(P)-bd_dom_sf"/>
</dbReference>
<dbReference type="Gene3D" id="3.40.50.720">
    <property type="entry name" value="NAD(P)-binding Rossmann-like Domain"/>
    <property type="match status" value="1"/>
</dbReference>
<feature type="domain" description="DUF2520" evidence="2">
    <location>
        <begin position="141"/>
        <end position="226"/>
    </location>
</feature>
<evidence type="ECO:0000259" key="2">
    <source>
        <dbReference type="Pfam" id="PF10728"/>
    </source>
</evidence>
<reference evidence="3" key="1">
    <citation type="submission" date="2020-05" db="EMBL/GenBank/DDBJ databases">
        <authorList>
            <person name="Chiriac C."/>
            <person name="Salcher M."/>
            <person name="Ghai R."/>
            <person name="Kavagutti S V."/>
        </authorList>
    </citation>
    <scope>NUCLEOTIDE SEQUENCE</scope>
</reference>
<protein>
    <submittedName>
        <fullName evidence="3">Unannotated protein</fullName>
    </submittedName>
</protein>
<dbReference type="Pfam" id="PF10728">
    <property type="entry name" value="DUF2520"/>
    <property type="match status" value="1"/>
</dbReference>
<dbReference type="PANTHER" id="PTHR40459">
    <property type="entry name" value="CONSERVED HYPOTHETICAL ALANINE AND LEUCINE RICH PROTEIN"/>
    <property type="match status" value="1"/>
</dbReference>
<proteinExistence type="predicted"/>
<dbReference type="AlphaFoldDB" id="A0A6J7JMR7"/>
<evidence type="ECO:0000313" key="3">
    <source>
        <dbReference type="EMBL" id="CAB4944870.1"/>
    </source>
</evidence>
<dbReference type="EMBL" id="CAFBNO010000001">
    <property type="protein sequence ID" value="CAB4944870.1"/>
    <property type="molecule type" value="Genomic_DNA"/>
</dbReference>
<evidence type="ECO:0000259" key="1">
    <source>
        <dbReference type="Pfam" id="PF10727"/>
    </source>
</evidence>
<name>A0A6J7JMR7_9ZZZZ</name>
<sequence length="234" mass="24106">MSANGRLSVGIIGAGPVGVILGLALAGAGHAIVGITAVSQENRERAEAMLPEVPLMDVAEILQTADLILLAIPDAELLPTVNGFAEAGLWHAGQIVAHTSPEYGYSVLSPATAQGAIPLAIHPAMRFTGTSVDLIKLPDAYFAVSAPKIALPIAQALVIEMGGEPVIVEEEARAKYAEAYSVASSFSAMVVNQAIGLLEEAGVENPRALLAPVVRTAVEQALAEGHQPLDPEAL</sequence>
<dbReference type="SUPFAM" id="SSF51735">
    <property type="entry name" value="NAD(P)-binding Rossmann-fold domains"/>
    <property type="match status" value="1"/>
</dbReference>
<dbReference type="Pfam" id="PF10727">
    <property type="entry name" value="Rossmann-like"/>
    <property type="match status" value="1"/>
</dbReference>
<gene>
    <name evidence="3" type="ORF">UFOPK3837_00047</name>
</gene>
<dbReference type="PANTHER" id="PTHR40459:SF1">
    <property type="entry name" value="CONSERVED HYPOTHETICAL ALANINE AND LEUCINE RICH PROTEIN"/>
    <property type="match status" value="1"/>
</dbReference>
<organism evidence="3">
    <name type="scientific">freshwater metagenome</name>
    <dbReference type="NCBI Taxonomy" id="449393"/>
    <lineage>
        <taxon>unclassified sequences</taxon>
        <taxon>metagenomes</taxon>
        <taxon>ecological metagenomes</taxon>
    </lineage>
</organism>